<proteinExistence type="predicted"/>
<dbReference type="EMBL" id="BAAAOB010000001">
    <property type="protein sequence ID" value="GAA1786475.1"/>
    <property type="molecule type" value="Genomic_DNA"/>
</dbReference>
<organism evidence="1 2">
    <name type="scientific">Leucobacter iarius</name>
    <dbReference type="NCBI Taxonomy" id="333963"/>
    <lineage>
        <taxon>Bacteria</taxon>
        <taxon>Bacillati</taxon>
        <taxon>Actinomycetota</taxon>
        <taxon>Actinomycetes</taxon>
        <taxon>Micrococcales</taxon>
        <taxon>Microbacteriaceae</taxon>
        <taxon>Leucobacter</taxon>
    </lineage>
</organism>
<evidence type="ECO:0000313" key="2">
    <source>
        <dbReference type="Proteomes" id="UP001500851"/>
    </source>
</evidence>
<evidence type="ECO:0000313" key="1">
    <source>
        <dbReference type="EMBL" id="GAA1786475.1"/>
    </source>
</evidence>
<accession>A0ABN2LFE0</accession>
<dbReference type="Proteomes" id="UP001500851">
    <property type="component" value="Unassembled WGS sequence"/>
</dbReference>
<protein>
    <submittedName>
        <fullName evidence="1">Uncharacterized protein</fullName>
    </submittedName>
</protein>
<keyword evidence="2" id="KW-1185">Reference proteome</keyword>
<reference evidence="1 2" key="1">
    <citation type="journal article" date="2019" name="Int. J. Syst. Evol. Microbiol.">
        <title>The Global Catalogue of Microorganisms (GCM) 10K type strain sequencing project: providing services to taxonomists for standard genome sequencing and annotation.</title>
        <authorList>
            <consortium name="The Broad Institute Genomics Platform"/>
            <consortium name="The Broad Institute Genome Sequencing Center for Infectious Disease"/>
            <person name="Wu L."/>
            <person name="Ma J."/>
        </authorList>
    </citation>
    <scope>NUCLEOTIDE SEQUENCE [LARGE SCALE GENOMIC DNA]</scope>
    <source>
        <strain evidence="1 2">JCM 14736</strain>
    </source>
</reference>
<name>A0ABN2LFE0_9MICO</name>
<gene>
    <name evidence="1" type="ORF">GCM10009768_14180</name>
</gene>
<sequence length="114" mass="11593">MPTTNISGSTPANGAVTNYTVSRAFKASSSIKVTSLTRPSGGYPGYDGDPNARIRIGLVNSAGTQVAVVEVPKKDLNKAISFGNAAGSYKIAARYLGGGLHGGPSADWAAVLTH</sequence>
<comment type="caution">
    <text evidence="1">The sequence shown here is derived from an EMBL/GenBank/DDBJ whole genome shotgun (WGS) entry which is preliminary data.</text>
</comment>